<evidence type="ECO:0000256" key="4">
    <source>
        <dbReference type="ARBA" id="ARBA00022692"/>
    </source>
</evidence>
<dbReference type="GO" id="GO:0016020">
    <property type="term" value="C:membrane"/>
    <property type="evidence" value="ECO:0007669"/>
    <property type="project" value="UniProtKB-SubCell"/>
</dbReference>
<accession>A0A7W9N1K4</accession>
<evidence type="ECO:0000256" key="1">
    <source>
        <dbReference type="ARBA" id="ARBA00004141"/>
    </source>
</evidence>
<name>A0A7W9N1K4_9MICC</name>
<comment type="subcellular location">
    <subcellularLocation>
        <location evidence="1">Membrane</location>
        <topology evidence="1">Multi-pass membrane protein</topology>
    </subcellularLocation>
</comment>
<keyword evidence="5 7" id="KW-1133">Transmembrane helix</keyword>
<keyword evidence="9" id="KW-1185">Reference proteome</keyword>
<keyword evidence="4 7" id="KW-0812">Transmembrane</keyword>
<sequence>MTQVLSGFVVVWVIIAVGFLVGRSGVLGEDARTVLSRTAFYIGSPALLFVTLSGADVAAVLGPQLWVATLSALAAAALFLAVSIPLFKERPASERIMAALSASMVNSANLGIPIAAYVLGDAALAAPVLIFQLAIYTPLYVAAMDAATTSEARARAAGGRPAVRRSRGQALAAQLRQTGTNPMILGSAAGLLFSLNDWTLPGPLMQSVELIGGLSIPAMLLAFGMSLVGSRPLERAGGRRADVLLASGVKLLVHPLIAWVLAQFVLGLDAREVFVAVVLASLPTAQNVFVSAVRYDAGLRVSKDTILITTIVAIPAMIAVALLLA</sequence>
<comment type="caution">
    <text evidence="8">The sequence shown here is derived from an EMBL/GenBank/DDBJ whole genome shotgun (WGS) entry which is preliminary data.</text>
</comment>
<evidence type="ECO:0000256" key="3">
    <source>
        <dbReference type="ARBA" id="ARBA00022475"/>
    </source>
</evidence>
<dbReference type="Proteomes" id="UP000567246">
    <property type="component" value="Unassembled WGS sequence"/>
</dbReference>
<feature type="transmembrane region" description="Helical" evidence="7">
    <location>
        <begin position="210"/>
        <end position="229"/>
    </location>
</feature>
<feature type="transmembrane region" description="Helical" evidence="7">
    <location>
        <begin position="6"/>
        <end position="26"/>
    </location>
</feature>
<gene>
    <name evidence="8" type="ORF">HDA33_002447</name>
</gene>
<evidence type="ECO:0000313" key="9">
    <source>
        <dbReference type="Proteomes" id="UP000567246"/>
    </source>
</evidence>
<dbReference type="InterPro" id="IPR004776">
    <property type="entry name" value="Mem_transp_PIN-like"/>
</dbReference>
<feature type="transmembrane region" description="Helical" evidence="7">
    <location>
        <begin position="241"/>
        <end position="261"/>
    </location>
</feature>
<keyword evidence="3" id="KW-1003">Cell membrane</keyword>
<feature type="transmembrane region" description="Helical" evidence="7">
    <location>
        <begin position="305"/>
        <end position="324"/>
    </location>
</feature>
<feature type="transmembrane region" description="Helical" evidence="7">
    <location>
        <begin position="65"/>
        <end position="87"/>
    </location>
</feature>
<dbReference type="PANTHER" id="PTHR36838:SF1">
    <property type="entry name" value="SLR1864 PROTEIN"/>
    <property type="match status" value="1"/>
</dbReference>
<protein>
    <submittedName>
        <fullName evidence="8">Putative permease</fullName>
    </submittedName>
</protein>
<dbReference type="GO" id="GO:0055085">
    <property type="term" value="P:transmembrane transport"/>
    <property type="evidence" value="ECO:0007669"/>
    <property type="project" value="InterPro"/>
</dbReference>
<dbReference type="RefSeq" id="WP_184173622.1">
    <property type="nucleotide sequence ID" value="NZ_BAABAG010000033.1"/>
</dbReference>
<evidence type="ECO:0000256" key="7">
    <source>
        <dbReference type="SAM" id="Phobius"/>
    </source>
</evidence>
<reference evidence="8 9" key="1">
    <citation type="submission" date="2020-08" db="EMBL/GenBank/DDBJ databases">
        <title>Sequencing the genomes of 1000 actinobacteria strains.</title>
        <authorList>
            <person name="Klenk H.-P."/>
        </authorList>
    </citation>
    <scope>NUCLEOTIDE SEQUENCE [LARGE SCALE GENOMIC DNA]</scope>
    <source>
        <strain evidence="8 9">DSM 17945</strain>
    </source>
</reference>
<dbReference type="EMBL" id="JACHMW010000001">
    <property type="protein sequence ID" value="MBB5849883.1"/>
    <property type="molecule type" value="Genomic_DNA"/>
</dbReference>
<keyword evidence="6 7" id="KW-0472">Membrane</keyword>
<feature type="transmembrane region" description="Helical" evidence="7">
    <location>
        <begin position="108"/>
        <end position="135"/>
    </location>
</feature>
<keyword evidence="2" id="KW-0813">Transport</keyword>
<evidence type="ECO:0000313" key="8">
    <source>
        <dbReference type="EMBL" id="MBB5849883.1"/>
    </source>
</evidence>
<evidence type="ECO:0000256" key="5">
    <source>
        <dbReference type="ARBA" id="ARBA00022989"/>
    </source>
</evidence>
<dbReference type="PANTHER" id="PTHR36838">
    <property type="entry name" value="AUXIN EFFLUX CARRIER FAMILY PROTEIN"/>
    <property type="match status" value="1"/>
</dbReference>
<proteinExistence type="predicted"/>
<dbReference type="AlphaFoldDB" id="A0A7W9N1K4"/>
<feature type="transmembrane region" description="Helical" evidence="7">
    <location>
        <begin position="38"/>
        <end position="59"/>
    </location>
</feature>
<evidence type="ECO:0000256" key="6">
    <source>
        <dbReference type="ARBA" id="ARBA00023136"/>
    </source>
</evidence>
<organism evidence="8 9">
    <name type="scientific">Micrococcus endophyticus</name>
    <dbReference type="NCBI Taxonomy" id="455343"/>
    <lineage>
        <taxon>Bacteria</taxon>
        <taxon>Bacillati</taxon>
        <taxon>Actinomycetota</taxon>
        <taxon>Actinomycetes</taxon>
        <taxon>Micrococcales</taxon>
        <taxon>Micrococcaceae</taxon>
        <taxon>Micrococcus</taxon>
    </lineage>
</organism>
<dbReference type="Pfam" id="PF03547">
    <property type="entry name" value="Mem_trans"/>
    <property type="match status" value="1"/>
</dbReference>
<evidence type="ECO:0000256" key="2">
    <source>
        <dbReference type="ARBA" id="ARBA00022448"/>
    </source>
</evidence>